<evidence type="ECO:0000313" key="1">
    <source>
        <dbReference type="EMBL" id="AOV58618.1"/>
    </source>
</evidence>
<dbReference type="Proteomes" id="UP000240804">
    <property type="component" value="Segment"/>
</dbReference>
<protein>
    <submittedName>
        <fullName evidence="3">Neck protein</fullName>
    </submittedName>
</protein>
<evidence type="ECO:0000313" key="4">
    <source>
        <dbReference type="Proteomes" id="UP000204537"/>
    </source>
</evidence>
<gene>
    <name evidence="3" type="ORF">C421010_113</name>
    <name evidence="1" type="ORF">S250808_113</name>
    <name evidence="2" type="ORF">T040910_113</name>
</gene>
<accession>A0A1D8KKA4</accession>
<proteinExistence type="predicted"/>
<dbReference type="Proteomes" id="UP000204537">
    <property type="component" value="Segment"/>
</dbReference>
<dbReference type="KEGG" id="vg:30306403"/>
<dbReference type="EMBL" id="KU686197">
    <property type="protein sequence ID" value="AOV58618.1"/>
    <property type="molecule type" value="Genomic_DNA"/>
</dbReference>
<keyword evidence="4" id="KW-1185">Reference proteome</keyword>
<dbReference type="OrthoDB" id="6993at10239"/>
<reference evidence="4 5" key="1">
    <citation type="journal article" date="2016" name="Virology">
        <title>The genomic content and context of auxiliary metabolic genes in marine cyanomyoviruses.</title>
        <authorList>
            <person name="Crummett L.T."/>
            <person name="Puxty R.J."/>
            <person name="Weihe C."/>
            <person name="Marston M.F."/>
            <person name="Martiny J.B."/>
        </authorList>
    </citation>
    <scope>NUCLEOTIDE SEQUENCE [LARGE SCALE GENOMIC DNA]</scope>
    <source>
        <strain evidence="1">0808SB25</strain>
        <strain evidence="2">0910TB04</strain>
        <strain evidence="3">1010CC42</strain>
    </source>
</reference>
<evidence type="ECO:0000313" key="3">
    <source>
        <dbReference type="EMBL" id="AOV59096.1"/>
    </source>
</evidence>
<sequence>MAEPASRAELKEYCLRRLGHPVLEINVDDDQLDDLIDDAFQYYRERHFDGVEKMYLKHEVTADDVTRFDSSDETTSTLAPDAATWVNRNNFIEIPEHVVGISKVFGVSSNFARNDLFGLSNQYFLMDMFSFSSGFAFGNFDMTNYYMIKQYFETLDMVVNTGSLVQFRFNQRQDRLFIDIDKARMTEGNYLLIECYRYLNPDDFTQVYNDSFVKQYLTALIKRQWGQNLIKFNNVQLPGGVSLNGRQLFEDAQKEIDALMEKSSSYYELPPLDMIG</sequence>
<evidence type="ECO:0000313" key="5">
    <source>
        <dbReference type="Proteomes" id="UP000240804"/>
    </source>
</evidence>
<organism evidence="3 4">
    <name type="scientific">Synechococcus phage S-CAM3</name>
    <dbReference type="NCBI Taxonomy" id="1883366"/>
    <lineage>
        <taxon>Viruses</taxon>
        <taxon>Duplodnaviria</taxon>
        <taxon>Heunggongvirae</taxon>
        <taxon>Uroviricota</taxon>
        <taxon>Caudoviricetes</taxon>
        <taxon>Pantevenvirales</taxon>
        <taxon>Kyanoviridae</taxon>
        <taxon>Charybdisvirus</taxon>
        <taxon>Charybdisvirus scam3</taxon>
    </lineage>
</organism>
<dbReference type="GeneID" id="30306403"/>
<name>A0A1D8KKA4_9CAUD</name>
<dbReference type="Proteomes" id="UP000240920">
    <property type="component" value="Segment"/>
</dbReference>
<dbReference type="EMBL" id="KU686198">
    <property type="protein sequence ID" value="AOV58857.1"/>
    <property type="molecule type" value="Genomic_DNA"/>
</dbReference>
<dbReference type="EMBL" id="KU686199">
    <property type="protein sequence ID" value="AOV59096.1"/>
    <property type="molecule type" value="Genomic_DNA"/>
</dbReference>
<dbReference type="RefSeq" id="YP_009321376.1">
    <property type="nucleotide sequence ID" value="NC_031906.1"/>
</dbReference>
<evidence type="ECO:0000313" key="2">
    <source>
        <dbReference type="EMBL" id="AOV58857.1"/>
    </source>
</evidence>